<evidence type="ECO:0000256" key="2">
    <source>
        <dbReference type="ARBA" id="ARBA00007261"/>
    </source>
</evidence>
<keyword evidence="4" id="KW-0479">Metal-binding</keyword>
<evidence type="ECO:0000256" key="6">
    <source>
        <dbReference type="ARBA" id="ARBA00022833"/>
    </source>
</evidence>
<dbReference type="AlphaFoldDB" id="A0A399D0Q1"/>
<evidence type="ECO:0000256" key="1">
    <source>
        <dbReference type="ARBA" id="ARBA00001947"/>
    </source>
</evidence>
<dbReference type="InterPro" id="IPR011765">
    <property type="entry name" value="Pept_M16_N"/>
</dbReference>
<accession>A0A399D0Q1</accession>
<dbReference type="PROSITE" id="PS00143">
    <property type="entry name" value="INSULINASE"/>
    <property type="match status" value="1"/>
</dbReference>
<dbReference type="InterPro" id="IPR011249">
    <property type="entry name" value="Metalloenz_LuxS/M16"/>
</dbReference>
<evidence type="ECO:0000256" key="4">
    <source>
        <dbReference type="ARBA" id="ARBA00022723"/>
    </source>
</evidence>
<evidence type="ECO:0000256" key="9">
    <source>
        <dbReference type="SAM" id="SignalP"/>
    </source>
</evidence>
<comment type="similarity">
    <text evidence="2 8">Belongs to the peptidase M16 family.</text>
</comment>
<feature type="chain" id="PRO_5017430475" evidence="9">
    <location>
        <begin position="23"/>
        <end position="942"/>
    </location>
</feature>
<proteinExistence type="inferred from homology"/>
<dbReference type="SUPFAM" id="SSF63411">
    <property type="entry name" value="LuxS/MPP-like metallohydrolase"/>
    <property type="match status" value="4"/>
</dbReference>
<gene>
    <name evidence="12" type="ORF">D1164_07860</name>
</gene>
<dbReference type="PANTHER" id="PTHR43690:SF34">
    <property type="entry name" value="ZINC PROTEASE PQQL-LIKE"/>
    <property type="match status" value="1"/>
</dbReference>
<dbReference type="GO" id="GO:0006508">
    <property type="term" value="P:proteolysis"/>
    <property type="evidence" value="ECO:0007669"/>
    <property type="project" value="UniProtKB-KW"/>
</dbReference>
<dbReference type="InterPro" id="IPR001431">
    <property type="entry name" value="Pept_M16_Zn_BS"/>
</dbReference>
<evidence type="ECO:0000259" key="10">
    <source>
        <dbReference type="Pfam" id="PF00675"/>
    </source>
</evidence>
<dbReference type="Pfam" id="PF05193">
    <property type="entry name" value="Peptidase_M16_C"/>
    <property type="match status" value="2"/>
</dbReference>
<keyword evidence="7" id="KW-0482">Metalloprotease</keyword>
<dbReference type="OrthoDB" id="9811314at2"/>
<dbReference type="Gene3D" id="3.30.830.10">
    <property type="entry name" value="Metalloenzyme, LuxS/M16 peptidase-like"/>
    <property type="match status" value="4"/>
</dbReference>
<evidence type="ECO:0000256" key="5">
    <source>
        <dbReference type="ARBA" id="ARBA00022801"/>
    </source>
</evidence>
<dbReference type="EMBL" id="QWET01000005">
    <property type="protein sequence ID" value="RIH65575.1"/>
    <property type="molecule type" value="Genomic_DNA"/>
</dbReference>
<dbReference type="PROSITE" id="PS51257">
    <property type="entry name" value="PROKAR_LIPOPROTEIN"/>
    <property type="match status" value="1"/>
</dbReference>
<keyword evidence="6" id="KW-0862">Zinc</keyword>
<organism evidence="12 13">
    <name type="scientific">Mariniphaga sediminis</name>
    <dbReference type="NCBI Taxonomy" id="1628158"/>
    <lineage>
        <taxon>Bacteria</taxon>
        <taxon>Pseudomonadati</taxon>
        <taxon>Bacteroidota</taxon>
        <taxon>Bacteroidia</taxon>
        <taxon>Marinilabiliales</taxon>
        <taxon>Prolixibacteraceae</taxon>
        <taxon>Mariniphaga</taxon>
    </lineage>
</organism>
<dbReference type="GO" id="GO:0004222">
    <property type="term" value="F:metalloendopeptidase activity"/>
    <property type="evidence" value="ECO:0007669"/>
    <property type="project" value="InterPro"/>
</dbReference>
<feature type="domain" description="Peptidase M16 C-terminal" evidence="11">
    <location>
        <begin position="693"/>
        <end position="873"/>
    </location>
</feature>
<feature type="domain" description="Peptidase M16 N-terminal" evidence="10">
    <location>
        <begin position="53"/>
        <end position="172"/>
    </location>
</feature>
<dbReference type="InterPro" id="IPR050626">
    <property type="entry name" value="Peptidase_M16"/>
</dbReference>
<dbReference type="Pfam" id="PF00675">
    <property type="entry name" value="Peptidase_M16"/>
    <property type="match status" value="1"/>
</dbReference>
<keyword evidence="5" id="KW-0378">Hydrolase</keyword>
<evidence type="ECO:0000313" key="12">
    <source>
        <dbReference type="EMBL" id="RIH65575.1"/>
    </source>
</evidence>
<dbReference type="PANTHER" id="PTHR43690">
    <property type="entry name" value="NARDILYSIN"/>
    <property type="match status" value="1"/>
</dbReference>
<feature type="signal peptide" evidence="9">
    <location>
        <begin position="1"/>
        <end position="22"/>
    </location>
</feature>
<evidence type="ECO:0000259" key="11">
    <source>
        <dbReference type="Pfam" id="PF05193"/>
    </source>
</evidence>
<dbReference type="InterPro" id="IPR007863">
    <property type="entry name" value="Peptidase_M16_C"/>
</dbReference>
<keyword evidence="13" id="KW-1185">Reference proteome</keyword>
<name>A0A399D0Q1_9BACT</name>
<keyword evidence="9" id="KW-0732">Signal</keyword>
<comment type="cofactor">
    <cofactor evidence="1">
        <name>Zn(2+)</name>
        <dbReference type="ChEBI" id="CHEBI:29105"/>
    </cofactor>
</comment>
<evidence type="ECO:0000256" key="8">
    <source>
        <dbReference type="RuleBase" id="RU004447"/>
    </source>
</evidence>
<protein>
    <submittedName>
        <fullName evidence="12">Insulinase family protein</fullName>
    </submittedName>
</protein>
<reference evidence="12 13" key="1">
    <citation type="journal article" date="2015" name="Int. J. Syst. Evol. Microbiol.">
        <title>Mariniphaga sediminis sp. nov., isolated from coastal sediment.</title>
        <authorList>
            <person name="Wang F.Q."/>
            <person name="Shen Q.Y."/>
            <person name="Chen G.J."/>
            <person name="Du Z.J."/>
        </authorList>
    </citation>
    <scope>NUCLEOTIDE SEQUENCE [LARGE SCALE GENOMIC DNA]</scope>
    <source>
        <strain evidence="12 13">SY21</strain>
    </source>
</reference>
<evidence type="ECO:0000313" key="13">
    <source>
        <dbReference type="Proteomes" id="UP000266441"/>
    </source>
</evidence>
<comment type="caution">
    <text evidence="12">The sequence shown here is derived from an EMBL/GenBank/DDBJ whole genome shotgun (WGS) entry which is preliminary data.</text>
</comment>
<dbReference type="RefSeq" id="WP_119349417.1">
    <property type="nucleotide sequence ID" value="NZ_QWET01000005.1"/>
</dbReference>
<feature type="domain" description="Peptidase M16 C-terminal" evidence="11">
    <location>
        <begin position="212"/>
        <end position="392"/>
    </location>
</feature>
<dbReference type="GO" id="GO:0046872">
    <property type="term" value="F:metal ion binding"/>
    <property type="evidence" value="ECO:0007669"/>
    <property type="project" value="UniProtKB-KW"/>
</dbReference>
<sequence>MNRIIRKIGISLFVLATVLSFASCDNKLEQELPTSPEVKIGKLENGLTYYIKQNRRPKNEIQMNLVVNAGSVLEDDDQRGFAHFCEHMAFNGTENFPDKEMIDYFESIGSKFGEKINAYTSFDETVYELSIPAGKEEYIDKGLLAVRDWASAVSDTDKEIDAERGVIHEEFRTRYDVNGRLLNKSLPYLFHNSKYAERHVIGTYKIIDYGKPDALRRYRKDWYRPDLQAVIVVGDFNIREMEQKVKSVFSEIPKQEAPREKPAIEIPGHAETLVAHCTDEELNSSSVVIYYKHPFTPVKTVGDLRTDLIQNLYTSMLTDRLLQAADDEERIAPFFTASASYSQFIGEKNMYTLRASVKEDRVTEAIASLLEENKRALSHGFTKAEFERTKKKFISRAGKAFRERNTRESKNYVEDYIRNFTLAQLPVIDPKINYDLTKELLEDISLKEIKETGQMLTTRKNRVVIINAPEKDKDSLPDENTVLQVFDEMEEKELEAYSEGLNLEELLPEEPTPGKVIREQNVEGVEDLIEWEMSNGARVFIKPTNYKNDQIYFGAYSPGGYSVYDDADYISASFAPDIISYVGIGDFSPVDLGKALSGKMVQVRLGCGDYSEGLGGNSTVEDFETMLKIAHLYFTAPRESKPRYEALLEKINLQLKNKYLDPNVVWNDTVSKIMASYHPRVSPVTVERVNQELDYDKVYKIYRERFSNAGDFSFFFAGSLNPETVKPLVEKYIGGLPGNNTKKETWTDRDISPPKGKVEHTMHLAKEQRSIVRILFPDAEMDYSQKNKLVSRIMCDALSNALMENIREKQGGVYSIRAYPYFSPYPTDNLSVSIQFVCDPGRVEELKKLVFDEIQRIKKEGVTPEDLASILNQIEHDDETSRETNDYWMKLVQEYLVYRLDFKKFPNLIPTLKQVTNDDIKNMATEIFDITTYKNFNLMPEK</sequence>
<dbReference type="Proteomes" id="UP000266441">
    <property type="component" value="Unassembled WGS sequence"/>
</dbReference>
<keyword evidence="3" id="KW-0645">Protease</keyword>
<evidence type="ECO:0000256" key="3">
    <source>
        <dbReference type="ARBA" id="ARBA00022670"/>
    </source>
</evidence>
<evidence type="ECO:0000256" key="7">
    <source>
        <dbReference type="ARBA" id="ARBA00023049"/>
    </source>
</evidence>